<name>A0A6C0HYZ9_9ZZZZ</name>
<evidence type="ECO:0000313" key="1">
    <source>
        <dbReference type="EMBL" id="QHT85978.1"/>
    </source>
</evidence>
<accession>A0A6C0HYZ9</accession>
<dbReference type="EMBL" id="MN740057">
    <property type="protein sequence ID" value="QHT85978.1"/>
    <property type="molecule type" value="Genomic_DNA"/>
</dbReference>
<proteinExistence type="predicted"/>
<sequence length="165" mass="20299">MSLIHNLLHLPNELVLKIWSYTYSPQPSNLLEDIRDYSSSFDVICYYYFTKLMEDYGNDFLFHTYINWAIHDIVDYISFFKNDYEIILNETDYSVWRRCFQCKNMNTLELEGFIYKFEKGSLDNTKLRFLWGLLQPNERKEFIEDYEEFLFDDEEEEDEEEDFDY</sequence>
<dbReference type="AlphaFoldDB" id="A0A6C0HYZ9"/>
<reference evidence="1" key="1">
    <citation type="journal article" date="2020" name="Nature">
        <title>Giant virus diversity and host interactions through global metagenomics.</title>
        <authorList>
            <person name="Schulz F."/>
            <person name="Roux S."/>
            <person name="Paez-Espino D."/>
            <person name="Jungbluth S."/>
            <person name="Walsh D.A."/>
            <person name="Denef V.J."/>
            <person name="McMahon K.D."/>
            <person name="Konstantinidis K.T."/>
            <person name="Eloe-Fadrosh E.A."/>
            <person name="Kyrpides N.C."/>
            <person name="Woyke T."/>
        </authorList>
    </citation>
    <scope>NUCLEOTIDE SEQUENCE</scope>
    <source>
        <strain evidence="1">GVMAG-M-3300023184-184</strain>
    </source>
</reference>
<protein>
    <submittedName>
        <fullName evidence="1">Uncharacterized protein</fullName>
    </submittedName>
</protein>
<organism evidence="1">
    <name type="scientific">viral metagenome</name>
    <dbReference type="NCBI Taxonomy" id="1070528"/>
    <lineage>
        <taxon>unclassified sequences</taxon>
        <taxon>metagenomes</taxon>
        <taxon>organismal metagenomes</taxon>
    </lineage>
</organism>